<dbReference type="EMBL" id="FOMG01000019">
    <property type="protein sequence ID" value="SFD09011.1"/>
    <property type="molecule type" value="Genomic_DNA"/>
</dbReference>
<reference evidence="13 14" key="1">
    <citation type="submission" date="2016-10" db="EMBL/GenBank/DDBJ databases">
        <authorList>
            <person name="de Groot N.N."/>
        </authorList>
    </citation>
    <scope>NUCLEOTIDE SEQUENCE [LARGE SCALE GENOMIC DNA]</scope>
    <source>
        <strain evidence="13 14">DSM 12992</strain>
    </source>
</reference>
<dbReference type="InterPro" id="IPR029151">
    <property type="entry name" value="Sensor-like_sf"/>
</dbReference>
<keyword evidence="4 10" id="KW-1133">Transmembrane helix</keyword>
<dbReference type="GO" id="GO:0007165">
    <property type="term" value="P:signal transduction"/>
    <property type="evidence" value="ECO:0007669"/>
    <property type="project" value="UniProtKB-KW"/>
</dbReference>
<keyword evidence="6 8" id="KW-0807">Transducer</keyword>
<feature type="transmembrane region" description="Helical" evidence="10">
    <location>
        <begin position="178"/>
        <end position="203"/>
    </location>
</feature>
<keyword evidence="5 10" id="KW-0472">Membrane</keyword>
<feature type="domain" description="Methyl-accepting transducer" evidence="11">
    <location>
        <begin position="279"/>
        <end position="516"/>
    </location>
</feature>
<keyword evidence="14" id="KW-1185">Reference proteome</keyword>
<evidence type="ECO:0000256" key="4">
    <source>
        <dbReference type="ARBA" id="ARBA00022989"/>
    </source>
</evidence>
<dbReference type="InterPro" id="IPR003660">
    <property type="entry name" value="HAMP_dom"/>
</dbReference>
<dbReference type="PANTHER" id="PTHR32089">
    <property type="entry name" value="METHYL-ACCEPTING CHEMOTAXIS PROTEIN MCPB"/>
    <property type="match status" value="1"/>
</dbReference>
<dbReference type="Gene3D" id="1.10.287.950">
    <property type="entry name" value="Methyl-accepting chemotaxis protein"/>
    <property type="match status" value="1"/>
</dbReference>
<dbReference type="SMART" id="SM00304">
    <property type="entry name" value="HAMP"/>
    <property type="match status" value="1"/>
</dbReference>
<dbReference type="CDD" id="cd06225">
    <property type="entry name" value="HAMP"/>
    <property type="match status" value="1"/>
</dbReference>
<dbReference type="PANTHER" id="PTHR32089:SF112">
    <property type="entry name" value="LYSOZYME-LIKE PROTEIN-RELATED"/>
    <property type="match status" value="1"/>
</dbReference>
<organism evidence="13 14">
    <name type="scientific">Clostridium uliginosum</name>
    <dbReference type="NCBI Taxonomy" id="119641"/>
    <lineage>
        <taxon>Bacteria</taxon>
        <taxon>Bacillati</taxon>
        <taxon>Bacillota</taxon>
        <taxon>Clostridia</taxon>
        <taxon>Eubacteriales</taxon>
        <taxon>Clostridiaceae</taxon>
        <taxon>Clostridium</taxon>
    </lineage>
</organism>
<dbReference type="PROSITE" id="PS50111">
    <property type="entry name" value="CHEMOTAXIS_TRANSDUC_2"/>
    <property type="match status" value="1"/>
</dbReference>
<gene>
    <name evidence="13" type="ORF">SAMN05421842_11936</name>
</gene>
<dbReference type="Pfam" id="PF17202">
    <property type="entry name" value="sCache_3_3"/>
    <property type="match status" value="1"/>
</dbReference>
<dbReference type="GO" id="GO:0006935">
    <property type="term" value="P:chemotaxis"/>
    <property type="evidence" value="ECO:0007669"/>
    <property type="project" value="InterPro"/>
</dbReference>
<dbReference type="AlphaFoldDB" id="A0A1I1PGQ6"/>
<evidence type="ECO:0000256" key="10">
    <source>
        <dbReference type="SAM" id="Phobius"/>
    </source>
</evidence>
<dbReference type="InterPro" id="IPR033463">
    <property type="entry name" value="sCache_3"/>
</dbReference>
<proteinExistence type="inferred from homology"/>
<dbReference type="OrthoDB" id="9814363at2"/>
<dbReference type="PROSITE" id="PS50885">
    <property type="entry name" value="HAMP"/>
    <property type="match status" value="1"/>
</dbReference>
<evidence type="ECO:0000256" key="2">
    <source>
        <dbReference type="ARBA" id="ARBA00022475"/>
    </source>
</evidence>
<dbReference type="PRINTS" id="PR00260">
    <property type="entry name" value="CHEMTRNSDUCR"/>
</dbReference>
<evidence type="ECO:0000256" key="1">
    <source>
        <dbReference type="ARBA" id="ARBA00004651"/>
    </source>
</evidence>
<evidence type="ECO:0000256" key="3">
    <source>
        <dbReference type="ARBA" id="ARBA00022692"/>
    </source>
</evidence>
<evidence type="ECO:0000256" key="7">
    <source>
        <dbReference type="ARBA" id="ARBA00029447"/>
    </source>
</evidence>
<name>A0A1I1PGQ6_9CLOT</name>
<dbReference type="InterPro" id="IPR004090">
    <property type="entry name" value="Chemotax_Me-accpt_rcpt"/>
</dbReference>
<feature type="compositionally biased region" description="Basic and acidic residues" evidence="9">
    <location>
        <begin position="324"/>
        <end position="337"/>
    </location>
</feature>
<dbReference type="Pfam" id="PF00015">
    <property type="entry name" value="MCPsignal"/>
    <property type="match status" value="1"/>
</dbReference>
<dbReference type="SUPFAM" id="SSF103190">
    <property type="entry name" value="Sensory domain-like"/>
    <property type="match status" value="1"/>
</dbReference>
<feature type="region of interest" description="Disordered" evidence="9">
    <location>
        <begin position="305"/>
        <end position="337"/>
    </location>
</feature>
<comment type="similarity">
    <text evidence="7">Belongs to the methyl-accepting chemotaxis (MCP) protein family.</text>
</comment>
<dbReference type="Proteomes" id="UP000199263">
    <property type="component" value="Unassembled WGS sequence"/>
</dbReference>
<evidence type="ECO:0000313" key="13">
    <source>
        <dbReference type="EMBL" id="SFD09011.1"/>
    </source>
</evidence>
<dbReference type="GO" id="GO:0005886">
    <property type="term" value="C:plasma membrane"/>
    <property type="evidence" value="ECO:0007669"/>
    <property type="project" value="UniProtKB-SubCell"/>
</dbReference>
<keyword evidence="3 10" id="KW-0812">Transmembrane</keyword>
<evidence type="ECO:0000313" key="14">
    <source>
        <dbReference type="Proteomes" id="UP000199263"/>
    </source>
</evidence>
<accession>A0A1I1PGQ6</accession>
<evidence type="ECO:0000259" key="11">
    <source>
        <dbReference type="PROSITE" id="PS50111"/>
    </source>
</evidence>
<dbReference type="GO" id="GO:0004888">
    <property type="term" value="F:transmembrane signaling receptor activity"/>
    <property type="evidence" value="ECO:0007669"/>
    <property type="project" value="InterPro"/>
</dbReference>
<dbReference type="Gene3D" id="6.10.340.10">
    <property type="match status" value="1"/>
</dbReference>
<keyword evidence="2" id="KW-1003">Cell membrane</keyword>
<feature type="domain" description="HAMP" evidence="12">
    <location>
        <begin position="205"/>
        <end position="260"/>
    </location>
</feature>
<dbReference type="SUPFAM" id="SSF58104">
    <property type="entry name" value="Methyl-accepting chemotaxis protein (MCP) signaling domain"/>
    <property type="match status" value="1"/>
</dbReference>
<evidence type="ECO:0000256" key="5">
    <source>
        <dbReference type="ARBA" id="ARBA00023136"/>
    </source>
</evidence>
<dbReference type="Pfam" id="PF00672">
    <property type="entry name" value="HAMP"/>
    <property type="match status" value="1"/>
</dbReference>
<dbReference type="SMART" id="SM00283">
    <property type="entry name" value="MA"/>
    <property type="match status" value="1"/>
</dbReference>
<dbReference type="RefSeq" id="WP_090092227.1">
    <property type="nucleotide sequence ID" value="NZ_FOMG01000019.1"/>
</dbReference>
<sequence length="566" mass="62967">MKLKWKVCTIISLILVTFSAVLGVFMYNKISNILEVKTQKELNSNLAIQLIALDEKYPGNWRVDGKQLYKGDTLINDNSTMIDTIKDKTGMYSSIFLSDTRVTTNLVDKNGLRITGQKANEDVINEVIKNGKQYNTTVNLESANENLYGTFTPLKDGNEKVVGMYFVGMSHKEMDKEVGALALAMTLISIFIILISVLCVAMISKHMTKDLETLEKEINKLAVGDFSTKMNEKILKRKDEIGSICKSVQKMQKSIRDMVKNVKKETNSIIKNIYNTSVGVDKVYEGTESISSTTQELSASLEQTAASANEMHESSFRIQQSVERTAEKSKKGKESAEKIKQRAETLKENSLNSQRVTKEIYDKTQEQIKISIDKSKSIKQIKLLSDTIFEIASQTNLLALNAAIEAARAGEAGKGFSVVAEEVRNLAENSKEAAIEIQKVTQLVTESVDSLVENSKGMLMFMDNNISSDYQDLVHTGEQYSNDAAFIDELVSDFSNTAYQLENDVKSVVQAIEEISGAAHDGADGSTLIAERIMEIVENVNNVLEEASNTKKCSEDLEKQINMFKI</sequence>
<dbReference type="STRING" id="119641.SAMN05421842_11936"/>
<protein>
    <submittedName>
        <fullName evidence="13">Methyl-accepting chemotaxis protein</fullName>
    </submittedName>
</protein>
<evidence type="ECO:0000256" key="6">
    <source>
        <dbReference type="ARBA" id="ARBA00023224"/>
    </source>
</evidence>
<evidence type="ECO:0000256" key="8">
    <source>
        <dbReference type="PROSITE-ProRule" id="PRU00284"/>
    </source>
</evidence>
<dbReference type="InterPro" id="IPR004089">
    <property type="entry name" value="MCPsignal_dom"/>
</dbReference>
<comment type="subcellular location">
    <subcellularLocation>
        <location evidence="1">Cell membrane</location>
        <topology evidence="1">Multi-pass membrane protein</topology>
    </subcellularLocation>
</comment>
<evidence type="ECO:0000256" key="9">
    <source>
        <dbReference type="SAM" id="MobiDB-lite"/>
    </source>
</evidence>
<evidence type="ECO:0000259" key="12">
    <source>
        <dbReference type="PROSITE" id="PS50885"/>
    </source>
</evidence>